<feature type="signal peptide" evidence="1">
    <location>
        <begin position="1"/>
        <end position="24"/>
    </location>
</feature>
<keyword evidence="1" id="KW-0732">Signal</keyword>
<evidence type="ECO:0000313" key="2">
    <source>
        <dbReference type="EMBL" id="KAI0288401.1"/>
    </source>
</evidence>
<dbReference type="EMBL" id="WTXG01000471">
    <property type="protein sequence ID" value="KAI0288401.1"/>
    <property type="molecule type" value="Genomic_DNA"/>
</dbReference>
<proteinExistence type="predicted"/>
<reference evidence="2" key="1">
    <citation type="journal article" date="2022" name="New Phytol.">
        <title>Evolutionary transition to the ectomycorrhizal habit in the genomes of a hyperdiverse lineage of mushroom-forming fungi.</title>
        <authorList>
            <person name="Looney B."/>
            <person name="Miyauchi S."/>
            <person name="Morin E."/>
            <person name="Drula E."/>
            <person name="Courty P.E."/>
            <person name="Kohler A."/>
            <person name="Kuo A."/>
            <person name="LaButti K."/>
            <person name="Pangilinan J."/>
            <person name="Lipzen A."/>
            <person name="Riley R."/>
            <person name="Andreopoulos W."/>
            <person name="He G."/>
            <person name="Johnson J."/>
            <person name="Nolan M."/>
            <person name="Tritt A."/>
            <person name="Barry K.W."/>
            <person name="Grigoriev I.V."/>
            <person name="Nagy L.G."/>
            <person name="Hibbett D."/>
            <person name="Henrissat B."/>
            <person name="Matheny P.B."/>
            <person name="Labbe J."/>
            <person name="Martin F.M."/>
        </authorList>
    </citation>
    <scope>NUCLEOTIDE SEQUENCE</scope>
    <source>
        <strain evidence="2">BPL690</strain>
    </source>
</reference>
<keyword evidence="3" id="KW-1185">Reference proteome</keyword>
<dbReference type="Proteomes" id="UP001203297">
    <property type="component" value="Unassembled WGS sequence"/>
</dbReference>
<feature type="chain" id="PRO_5042257716" evidence="1">
    <location>
        <begin position="25"/>
        <end position="51"/>
    </location>
</feature>
<name>A0AAD4LT01_9AGAM</name>
<evidence type="ECO:0000313" key="3">
    <source>
        <dbReference type="Proteomes" id="UP001203297"/>
    </source>
</evidence>
<gene>
    <name evidence="2" type="ORF">B0F90DRAFT_1803008</name>
</gene>
<evidence type="ECO:0000256" key="1">
    <source>
        <dbReference type="SAM" id="SignalP"/>
    </source>
</evidence>
<feature type="non-terminal residue" evidence="2">
    <location>
        <position position="51"/>
    </location>
</feature>
<protein>
    <submittedName>
        <fullName evidence="2">Uncharacterized protein</fullName>
    </submittedName>
</protein>
<accession>A0AAD4LT01</accession>
<dbReference type="AlphaFoldDB" id="A0AAD4LT01"/>
<organism evidence="2 3">
    <name type="scientific">Multifurca ochricompacta</name>
    <dbReference type="NCBI Taxonomy" id="376703"/>
    <lineage>
        <taxon>Eukaryota</taxon>
        <taxon>Fungi</taxon>
        <taxon>Dikarya</taxon>
        <taxon>Basidiomycota</taxon>
        <taxon>Agaricomycotina</taxon>
        <taxon>Agaricomycetes</taxon>
        <taxon>Russulales</taxon>
        <taxon>Russulaceae</taxon>
        <taxon>Multifurca</taxon>
    </lineage>
</organism>
<sequence>MLLLFLLFTISIWSPYFMIRGGYAHSKYLTSQSHFVSFFLPSYRNYWCTTK</sequence>
<comment type="caution">
    <text evidence="2">The sequence shown here is derived from an EMBL/GenBank/DDBJ whole genome shotgun (WGS) entry which is preliminary data.</text>
</comment>